<proteinExistence type="inferred from homology"/>
<dbReference type="InterPro" id="IPR006016">
    <property type="entry name" value="UspA"/>
</dbReference>
<feature type="domain" description="UspA" evidence="2">
    <location>
        <begin position="162"/>
        <end position="273"/>
    </location>
</feature>
<dbReference type="RefSeq" id="WP_183471146.1">
    <property type="nucleotide sequence ID" value="NZ_JACIBX010000003.1"/>
</dbReference>
<dbReference type="EMBL" id="JACIBX010000003">
    <property type="protein sequence ID" value="MBB3711795.1"/>
    <property type="molecule type" value="Genomic_DNA"/>
</dbReference>
<dbReference type="SUPFAM" id="SSF52402">
    <property type="entry name" value="Adenine nucleotide alpha hydrolases-like"/>
    <property type="match status" value="2"/>
</dbReference>
<accession>A0ABR6HMM3</accession>
<feature type="domain" description="UspA" evidence="2">
    <location>
        <begin position="4"/>
        <end position="142"/>
    </location>
</feature>
<keyword evidence="4" id="KW-1185">Reference proteome</keyword>
<dbReference type="Pfam" id="PF00582">
    <property type="entry name" value="Usp"/>
    <property type="match status" value="2"/>
</dbReference>
<sequence length="275" mass="29631">MTCRTIALCFTDTASAPTLARAGAALARHHGAHLLGLHVLPDPVVHASISMYVTGEILNQIRARQRDTALEIETAFKKAAEAEGATPEWRCLEARLATIGERLCESARAADLVLVMRPERDAAGRPQEELIRNAGRPVLMIPQGYQPAALGASAVIGWSATREATRAAHDAVLLLDKGAEVVLLSVEQAPDPGEQDYPANEMAAMFSRHEMNATVTHRSPGGSRIAEVIEREAFETGASFIATGAFGHSKAYDFVLGTVTRDLMQRAKRPVLFSK</sequence>
<dbReference type="PANTHER" id="PTHR46268:SF15">
    <property type="entry name" value="UNIVERSAL STRESS PROTEIN HP_0031"/>
    <property type="match status" value="1"/>
</dbReference>
<reference evidence="3 4" key="1">
    <citation type="submission" date="2020-08" db="EMBL/GenBank/DDBJ databases">
        <title>Genomic Encyclopedia of Type Strains, Phase III (KMG-III): the genomes of soil and plant-associated and newly described type strains.</title>
        <authorList>
            <person name="Whitman W."/>
        </authorList>
    </citation>
    <scope>NUCLEOTIDE SEQUENCE [LARGE SCALE GENOMIC DNA]</scope>
    <source>
        <strain evidence="3 4">CECT 8572</strain>
    </source>
</reference>
<comment type="caution">
    <text evidence="3">The sequence shown here is derived from an EMBL/GenBank/DDBJ whole genome shotgun (WGS) entry which is preliminary data.</text>
</comment>
<protein>
    <submittedName>
        <fullName evidence="3">Nucleotide-binding universal stress UspA family protein</fullName>
    </submittedName>
</protein>
<evidence type="ECO:0000313" key="4">
    <source>
        <dbReference type="Proteomes" id="UP000576152"/>
    </source>
</evidence>
<dbReference type="Proteomes" id="UP000576152">
    <property type="component" value="Unassembled WGS sequence"/>
</dbReference>
<evidence type="ECO:0000259" key="2">
    <source>
        <dbReference type="Pfam" id="PF00582"/>
    </source>
</evidence>
<evidence type="ECO:0000256" key="1">
    <source>
        <dbReference type="ARBA" id="ARBA00008791"/>
    </source>
</evidence>
<organism evidence="3 4">
    <name type="scientific">Limimaricola variabilis</name>
    <dbReference type="NCBI Taxonomy" id="1492771"/>
    <lineage>
        <taxon>Bacteria</taxon>
        <taxon>Pseudomonadati</taxon>
        <taxon>Pseudomonadota</taxon>
        <taxon>Alphaproteobacteria</taxon>
        <taxon>Rhodobacterales</taxon>
        <taxon>Paracoccaceae</taxon>
        <taxon>Limimaricola</taxon>
    </lineage>
</organism>
<name>A0ABR6HMM3_9RHOB</name>
<dbReference type="Gene3D" id="3.40.50.12370">
    <property type="match status" value="1"/>
</dbReference>
<evidence type="ECO:0000313" key="3">
    <source>
        <dbReference type="EMBL" id="MBB3711795.1"/>
    </source>
</evidence>
<gene>
    <name evidence="3" type="ORF">FHS00_001366</name>
</gene>
<dbReference type="PANTHER" id="PTHR46268">
    <property type="entry name" value="STRESS RESPONSE PROTEIN NHAX"/>
    <property type="match status" value="1"/>
</dbReference>
<dbReference type="CDD" id="cd00293">
    <property type="entry name" value="USP-like"/>
    <property type="match status" value="1"/>
</dbReference>
<comment type="similarity">
    <text evidence="1">Belongs to the universal stress protein A family.</text>
</comment>